<dbReference type="GO" id="GO:0008767">
    <property type="term" value="F:UDP-galactopyranose mutase activity"/>
    <property type="evidence" value="ECO:0007669"/>
    <property type="project" value="UniProtKB-EC"/>
</dbReference>
<evidence type="ECO:0000313" key="7">
    <source>
        <dbReference type="EMBL" id="MBN2964474.1"/>
    </source>
</evidence>
<evidence type="ECO:0000256" key="1">
    <source>
        <dbReference type="ARBA" id="ARBA00001974"/>
    </source>
</evidence>
<protein>
    <submittedName>
        <fullName evidence="7">UDP-galactopyranose mutase</fullName>
        <ecNumber evidence="7">5.4.99.9</ecNumber>
    </submittedName>
</protein>
<reference evidence="7 8" key="3">
    <citation type="submission" date="2021-02" db="EMBL/GenBank/DDBJ databases">
        <authorList>
            <person name="Merkel A.Y."/>
        </authorList>
    </citation>
    <scope>NUCLEOTIDE SEQUENCE [LARGE SCALE GENOMIC DNA]</scope>
    <source>
        <strain evidence="7 8">T05b</strain>
    </source>
</reference>
<organism evidence="7 8">
    <name type="scientific">Sulfurospirillum tamanense</name>
    <dbReference type="NCBI Taxonomy" id="2813362"/>
    <lineage>
        <taxon>Bacteria</taxon>
        <taxon>Pseudomonadati</taxon>
        <taxon>Campylobacterota</taxon>
        <taxon>Epsilonproteobacteria</taxon>
        <taxon>Campylobacterales</taxon>
        <taxon>Sulfurospirillaceae</taxon>
        <taxon>Sulfurospirillum</taxon>
    </lineage>
</organism>
<dbReference type="Proteomes" id="UP000703590">
    <property type="component" value="Unassembled WGS sequence"/>
</dbReference>
<dbReference type="InterPro" id="IPR015899">
    <property type="entry name" value="UDP-GalPyranose_mutase_C"/>
</dbReference>
<keyword evidence="8" id="KW-1185">Reference proteome</keyword>
<keyword evidence="5 7" id="KW-0413">Isomerase</keyword>
<sequence>MADVIIAGAGLAGSVSARVLAEKGAHVLVLEERSHIGGNCYDVLSPEGIRVHQYGPHLFHTSNEDVWDFLSRFTQWTPYEHKVKAHINGVNAPLPFNFNSLRVLFPPQEAQKFIDALLGHYAPNTKVAILELKQHPNPLLQKLADFVYEKVFVGYTAKQWGIRPEELDGAVTARVPVFVGEDDRYFNDTFQAVPKEGYAKLFENLLNHPNITLKLATPFVFDPASSMRVIYTGMLDRLFDYCYGELPYRSIHLEFETINKIWFQDAATVNYPNDYDFTRITEFKHIHAAKSQKTVILKEFPCLHVKNKTEPYYPFFTQNAQALYACYANHAKQYPNLLLLGRLAEYKYYDMDDVVEKALQTATRVEK</sequence>
<dbReference type="InterPro" id="IPR004379">
    <property type="entry name" value="UDP-GALP_mutase"/>
</dbReference>
<evidence type="ECO:0000259" key="6">
    <source>
        <dbReference type="Pfam" id="PF03275"/>
    </source>
</evidence>
<dbReference type="EC" id="5.4.99.9" evidence="7"/>
<evidence type="ECO:0000256" key="2">
    <source>
        <dbReference type="ARBA" id="ARBA00009321"/>
    </source>
</evidence>
<dbReference type="EMBL" id="JAFHKK010000012">
    <property type="protein sequence ID" value="MBN2964474.1"/>
    <property type="molecule type" value="Genomic_DNA"/>
</dbReference>
<accession>A0ABS2WS41</accession>
<dbReference type="RefSeq" id="WP_205459025.1">
    <property type="nucleotide sequence ID" value="NZ_JAFHKK010000012.1"/>
</dbReference>
<reference evidence="7 8" key="2">
    <citation type="submission" date="2021-02" db="EMBL/GenBank/DDBJ databases">
        <title>Sulfurospirillum tamanensis sp. nov.</title>
        <authorList>
            <person name="Frolova A."/>
            <person name="Merkel A."/>
            <person name="Slobodkin A."/>
        </authorList>
    </citation>
    <scope>NUCLEOTIDE SEQUENCE [LARGE SCALE GENOMIC DNA]</scope>
    <source>
        <strain evidence="7 8">T05b</strain>
    </source>
</reference>
<evidence type="ECO:0000256" key="5">
    <source>
        <dbReference type="ARBA" id="ARBA00023235"/>
    </source>
</evidence>
<name>A0ABS2WS41_9BACT</name>
<evidence type="ECO:0000256" key="3">
    <source>
        <dbReference type="ARBA" id="ARBA00022630"/>
    </source>
</evidence>
<keyword evidence="3" id="KW-0285">Flavoprotein</keyword>
<proteinExistence type="inferred from homology"/>
<comment type="similarity">
    <text evidence="2">Belongs to the UDP-galactopyranose/dTDP-fucopyranose mutase family.</text>
</comment>
<dbReference type="SUPFAM" id="SSF51971">
    <property type="entry name" value="Nucleotide-binding domain"/>
    <property type="match status" value="1"/>
</dbReference>
<comment type="caution">
    <text evidence="7">The sequence shown here is derived from an EMBL/GenBank/DDBJ whole genome shotgun (WGS) entry which is preliminary data.</text>
</comment>
<evidence type="ECO:0000313" key="8">
    <source>
        <dbReference type="Proteomes" id="UP000703590"/>
    </source>
</evidence>
<evidence type="ECO:0000256" key="4">
    <source>
        <dbReference type="ARBA" id="ARBA00022827"/>
    </source>
</evidence>
<dbReference type="SUPFAM" id="SSF54373">
    <property type="entry name" value="FAD-linked reductases, C-terminal domain"/>
    <property type="match status" value="1"/>
</dbReference>
<dbReference type="Pfam" id="PF13450">
    <property type="entry name" value="NAD_binding_8"/>
    <property type="match status" value="1"/>
</dbReference>
<reference evidence="8" key="1">
    <citation type="submission" date="2021-02" db="EMBL/GenBank/DDBJ databases">
        <title>Sulfurospirillum tamanensis sp. nov.</title>
        <authorList>
            <person name="Merkel A.Y."/>
        </authorList>
    </citation>
    <scope>NUCLEOTIDE SEQUENCE [LARGE SCALE GENOMIC DNA]</scope>
    <source>
        <strain evidence="8">T05b</strain>
    </source>
</reference>
<comment type="cofactor">
    <cofactor evidence="1">
        <name>FAD</name>
        <dbReference type="ChEBI" id="CHEBI:57692"/>
    </cofactor>
</comment>
<feature type="domain" description="UDP-galactopyranose mutase C-terminal" evidence="6">
    <location>
        <begin position="150"/>
        <end position="348"/>
    </location>
</feature>
<dbReference type="Gene3D" id="3.40.50.720">
    <property type="entry name" value="NAD(P)-binding Rossmann-like Domain"/>
    <property type="match status" value="3"/>
</dbReference>
<keyword evidence="4" id="KW-0274">FAD</keyword>
<dbReference type="Pfam" id="PF03275">
    <property type="entry name" value="GLF"/>
    <property type="match status" value="1"/>
</dbReference>
<gene>
    <name evidence="7" type="primary">glf</name>
    <name evidence="7" type="ORF">JWV37_06760</name>
</gene>
<dbReference type="PANTHER" id="PTHR21197:SF0">
    <property type="entry name" value="UDP-GALACTOPYRANOSE MUTASE"/>
    <property type="match status" value="1"/>
</dbReference>
<dbReference type="PANTHER" id="PTHR21197">
    <property type="entry name" value="UDP-GALACTOPYRANOSE MUTASE"/>
    <property type="match status" value="1"/>
</dbReference>
<dbReference type="NCBIfam" id="TIGR00031">
    <property type="entry name" value="UDP-GALP_mutase"/>
    <property type="match status" value="1"/>
</dbReference>